<dbReference type="GO" id="GO:0005507">
    <property type="term" value="F:copper ion binding"/>
    <property type="evidence" value="ECO:0007669"/>
    <property type="project" value="InterPro"/>
</dbReference>
<dbReference type="Gene3D" id="2.60.40.420">
    <property type="entry name" value="Cupredoxins - blue copper proteins"/>
    <property type="match status" value="1"/>
</dbReference>
<evidence type="ECO:0008006" key="13">
    <source>
        <dbReference type="Google" id="ProtNLM"/>
    </source>
</evidence>
<accession>A0A383CL93</accession>
<dbReference type="GO" id="GO:0020037">
    <property type="term" value="F:heme binding"/>
    <property type="evidence" value="ECO:0007669"/>
    <property type="project" value="InterPro"/>
</dbReference>
<feature type="domain" description="Cytochrome c" evidence="11">
    <location>
        <begin position="174"/>
        <end position="235"/>
    </location>
</feature>
<dbReference type="InterPro" id="IPR036909">
    <property type="entry name" value="Cyt_c-like_dom_sf"/>
</dbReference>
<dbReference type="PROSITE" id="PS51007">
    <property type="entry name" value="CYTC"/>
    <property type="match status" value="1"/>
</dbReference>
<dbReference type="PANTHER" id="PTHR22888">
    <property type="entry name" value="CYTOCHROME C OXIDASE, SUBUNIT II"/>
    <property type="match status" value="1"/>
</dbReference>
<dbReference type="InterPro" id="IPR002429">
    <property type="entry name" value="CcO_II-like_C"/>
</dbReference>
<dbReference type="AlphaFoldDB" id="A0A383CL93"/>
<keyword evidence="8" id="KW-0186">Copper</keyword>
<evidence type="ECO:0000256" key="5">
    <source>
        <dbReference type="ARBA" id="ARBA00022723"/>
    </source>
</evidence>
<dbReference type="PROSITE" id="PS50857">
    <property type="entry name" value="COX2_CUA"/>
    <property type="match status" value="1"/>
</dbReference>
<evidence type="ECO:0000256" key="4">
    <source>
        <dbReference type="ARBA" id="ARBA00022617"/>
    </source>
</evidence>
<feature type="domain" description="Cytochrome oxidase subunit II copper A binding" evidence="10">
    <location>
        <begin position="17"/>
        <end position="154"/>
    </location>
</feature>
<dbReference type="InterPro" id="IPR009056">
    <property type="entry name" value="Cyt_c-like_dom"/>
</dbReference>
<evidence type="ECO:0000256" key="7">
    <source>
        <dbReference type="ARBA" id="ARBA00023004"/>
    </source>
</evidence>
<keyword evidence="3" id="KW-0813">Transport</keyword>
<dbReference type="GO" id="GO:0004129">
    <property type="term" value="F:cytochrome-c oxidase activity"/>
    <property type="evidence" value="ECO:0007669"/>
    <property type="project" value="InterPro"/>
</dbReference>
<dbReference type="Gene3D" id="1.10.760.10">
    <property type="entry name" value="Cytochrome c-like domain"/>
    <property type="match status" value="1"/>
</dbReference>
<feature type="non-terminal residue" evidence="12">
    <location>
        <position position="235"/>
    </location>
</feature>
<comment type="similarity">
    <text evidence="2">Belongs to the cytochrome c oxidase subunit 2 family.</text>
</comment>
<dbReference type="Pfam" id="PF00034">
    <property type="entry name" value="Cytochrom_C"/>
    <property type="match status" value="1"/>
</dbReference>
<evidence type="ECO:0000256" key="1">
    <source>
        <dbReference type="ARBA" id="ARBA00004370"/>
    </source>
</evidence>
<evidence type="ECO:0000256" key="6">
    <source>
        <dbReference type="ARBA" id="ARBA00022982"/>
    </source>
</evidence>
<protein>
    <recommendedName>
        <fullName evidence="13">Cytochrome-c oxidase</fullName>
    </recommendedName>
</protein>
<keyword evidence="5" id="KW-0479">Metal-binding</keyword>
<proteinExistence type="inferred from homology"/>
<evidence type="ECO:0000259" key="11">
    <source>
        <dbReference type="PROSITE" id="PS51007"/>
    </source>
</evidence>
<dbReference type="PANTHER" id="PTHR22888:SF9">
    <property type="entry name" value="CYTOCHROME C OXIDASE SUBUNIT 2"/>
    <property type="match status" value="1"/>
</dbReference>
<evidence type="ECO:0000313" key="12">
    <source>
        <dbReference type="EMBL" id="SVE33166.1"/>
    </source>
</evidence>
<dbReference type="PRINTS" id="PR01166">
    <property type="entry name" value="CYCOXIDASEII"/>
</dbReference>
<dbReference type="InterPro" id="IPR001505">
    <property type="entry name" value="Copper_CuA"/>
</dbReference>
<dbReference type="Pfam" id="PF00116">
    <property type="entry name" value="COX2"/>
    <property type="match status" value="1"/>
</dbReference>
<comment type="subcellular location">
    <subcellularLocation>
        <location evidence="1">Membrane</location>
    </subcellularLocation>
</comment>
<name>A0A383CL93_9ZZZZ</name>
<dbReference type="InterPro" id="IPR008972">
    <property type="entry name" value="Cupredoxin"/>
</dbReference>
<keyword evidence="9" id="KW-0472">Membrane</keyword>
<keyword evidence="4" id="KW-0349">Heme</keyword>
<keyword evidence="6" id="KW-0249">Electron transport</keyword>
<evidence type="ECO:0000256" key="9">
    <source>
        <dbReference type="ARBA" id="ARBA00023136"/>
    </source>
</evidence>
<dbReference type="SUPFAM" id="SSF49503">
    <property type="entry name" value="Cupredoxins"/>
    <property type="match status" value="1"/>
</dbReference>
<dbReference type="PROSITE" id="PS00078">
    <property type="entry name" value="COX2"/>
    <property type="match status" value="1"/>
</dbReference>
<evidence type="ECO:0000256" key="8">
    <source>
        <dbReference type="ARBA" id="ARBA00023008"/>
    </source>
</evidence>
<dbReference type="GO" id="GO:0016020">
    <property type="term" value="C:membrane"/>
    <property type="evidence" value="ECO:0007669"/>
    <property type="project" value="UniProtKB-SubCell"/>
</dbReference>
<dbReference type="GO" id="GO:0042773">
    <property type="term" value="P:ATP synthesis coupled electron transport"/>
    <property type="evidence" value="ECO:0007669"/>
    <property type="project" value="TreeGrafter"/>
</dbReference>
<evidence type="ECO:0000259" key="10">
    <source>
        <dbReference type="PROSITE" id="PS50857"/>
    </source>
</evidence>
<organism evidence="12">
    <name type="scientific">marine metagenome</name>
    <dbReference type="NCBI Taxonomy" id="408172"/>
    <lineage>
        <taxon>unclassified sequences</taxon>
        <taxon>metagenomes</taxon>
        <taxon>ecological metagenomes</taxon>
    </lineage>
</organism>
<evidence type="ECO:0000256" key="2">
    <source>
        <dbReference type="ARBA" id="ARBA00007866"/>
    </source>
</evidence>
<dbReference type="InterPro" id="IPR045187">
    <property type="entry name" value="CcO_II"/>
</dbReference>
<sequence>MAIPSTKVMIQAYDDSEGDINIMVTGYQWKWHYKYLEDNIDFFSNLTTDQEEIYNKIPKGELYLTEVDEPLVIPINKRIRFLITGNDVIHSWWVPDFAVKQDAVPGFINTAWTIVNEPGIFRGACTELCGVNHAFMPVVVRAVEQETYDAWVAAKIAFSEAERLLTSKDWTKEELMERGQRVYATNCVACHQTNGKGLPPVFPSLSGNEIVLQNKSKQISILMEGVQGSAMQAFG</sequence>
<dbReference type="EMBL" id="UINC01209932">
    <property type="protein sequence ID" value="SVE33166.1"/>
    <property type="molecule type" value="Genomic_DNA"/>
</dbReference>
<reference evidence="12" key="1">
    <citation type="submission" date="2018-05" db="EMBL/GenBank/DDBJ databases">
        <authorList>
            <person name="Lanie J.A."/>
            <person name="Ng W.-L."/>
            <person name="Kazmierczak K.M."/>
            <person name="Andrzejewski T.M."/>
            <person name="Davidsen T.M."/>
            <person name="Wayne K.J."/>
            <person name="Tettelin H."/>
            <person name="Glass J.I."/>
            <person name="Rusch D."/>
            <person name="Podicherti R."/>
            <person name="Tsui H.-C.T."/>
            <person name="Winkler M.E."/>
        </authorList>
    </citation>
    <scope>NUCLEOTIDE SEQUENCE</scope>
</reference>
<evidence type="ECO:0000256" key="3">
    <source>
        <dbReference type="ARBA" id="ARBA00022448"/>
    </source>
</evidence>
<gene>
    <name evidence="12" type="ORF">METZ01_LOCUS486020</name>
</gene>
<keyword evidence="7" id="KW-0408">Iron</keyword>